<organism evidence="1 2">
    <name type="scientific">Entomophthora muscae</name>
    <dbReference type="NCBI Taxonomy" id="34485"/>
    <lineage>
        <taxon>Eukaryota</taxon>
        <taxon>Fungi</taxon>
        <taxon>Fungi incertae sedis</taxon>
        <taxon>Zoopagomycota</taxon>
        <taxon>Entomophthoromycotina</taxon>
        <taxon>Entomophthoromycetes</taxon>
        <taxon>Entomophthorales</taxon>
        <taxon>Entomophthoraceae</taxon>
        <taxon>Entomophthora</taxon>
    </lineage>
</organism>
<gene>
    <name evidence="1" type="ORF">DSO57_1038720</name>
</gene>
<evidence type="ECO:0000313" key="1">
    <source>
        <dbReference type="EMBL" id="KAJ9075166.1"/>
    </source>
</evidence>
<protein>
    <submittedName>
        <fullName evidence="1">Uncharacterized protein</fullName>
    </submittedName>
</protein>
<dbReference type="EMBL" id="QTSX02002652">
    <property type="protein sequence ID" value="KAJ9075166.1"/>
    <property type="molecule type" value="Genomic_DNA"/>
</dbReference>
<reference evidence="1" key="1">
    <citation type="submission" date="2022-04" db="EMBL/GenBank/DDBJ databases">
        <title>Genome of the entomopathogenic fungus Entomophthora muscae.</title>
        <authorList>
            <person name="Elya C."/>
            <person name="Lovett B.R."/>
            <person name="Lee E."/>
            <person name="Macias A.M."/>
            <person name="Hajek A.E."/>
            <person name="De Bivort B.L."/>
            <person name="Kasson M.T."/>
            <person name="De Fine Licht H.H."/>
            <person name="Stajich J.E."/>
        </authorList>
    </citation>
    <scope>NUCLEOTIDE SEQUENCE</scope>
    <source>
        <strain evidence="1">Berkeley</strain>
    </source>
</reference>
<accession>A0ACC2TL09</accession>
<evidence type="ECO:0000313" key="2">
    <source>
        <dbReference type="Proteomes" id="UP001165960"/>
    </source>
</evidence>
<dbReference type="Proteomes" id="UP001165960">
    <property type="component" value="Unassembled WGS sequence"/>
</dbReference>
<sequence>MNHSWDEDKSTLESVALPMFRFSPTPKKQTASKKPLTIVCPEYGTAADSVINFTEPVDPRLDLDLARGAERKKNREAIHITSTNSETSEKQPPTPSTPKSPAFLLFSPSKIISRLQSKKAKNRDTLAVYPSATALSFDTSRLSLPVQASKVDRCCSEGGSTIAKPLSSDEETEKQRCGYHIRKSTAALSAEDFDSMLFHEETPTLKLTLTPKWLHSGV</sequence>
<name>A0ACC2TL09_9FUNG</name>
<keyword evidence="2" id="KW-1185">Reference proteome</keyword>
<comment type="caution">
    <text evidence="1">The sequence shown here is derived from an EMBL/GenBank/DDBJ whole genome shotgun (WGS) entry which is preliminary data.</text>
</comment>
<proteinExistence type="predicted"/>